<sequence length="155" mass="17111">MGSSSSRSVCRHSANNKDSDPFFVNNWVCSAELLEFLGKTDKEFLSDSDFDKESDSLDPSLTDNLVRLPSAMMERGHHIRRVETNLDSTEEKLARVKRRAKVVREIVAAENIPLLSITTPASSLDSNDTRALKDATPHDFVYLKVLGTGATGTVV</sequence>
<feature type="coiled-coil region" evidence="1">
    <location>
        <begin position="79"/>
        <end position="106"/>
    </location>
</feature>
<dbReference type="AlphaFoldDB" id="F0W178"/>
<proteinExistence type="predicted"/>
<dbReference type="EMBL" id="FR824051">
    <property type="protein sequence ID" value="CCA14804.1"/>
    <property type="molecule type" value="Genomic_DNA"/>
</dbReference>
<evidence type="ECO:0000313" key="2">
    <source>
        <dbReference type="EMBL" id="CCA14804.1"/>
    </source>
</evidence>
<name>F0W178_9STRA</name>
<organism evidence="2">
    <name type="scientific">Albugo laibachii Nc14</name>
    <dbReference type="NCBI Taxonomy" id="890382"/>
    <lineage>
        <taxon>Eukaryota</taxon>
        <taxon>Sar</taxon>
        <taxon>Stramenopiles</taxon>
        <taxon>Oomycota</taxon>
        <taxon>Peronosporomycetes</taxon>
        <taxon>Albuginales</taxon>
        <taxon>Albuginaceae</taxon>
        <taxon>Albugo</taxon>
    </lineage>
</organism>
<accession>F0W178</accession>
<evidence type="ECO:0000256" key="1">
    <source>
        <dbReference type="SAM" id="Coils"/>
    </source>
</evidence>
<protein>
    <submittedName>
        <fullName evidence="2">AlNc14C6G855 protein</fullName>
    </submittedName>
</protein>
<reference evidence="2" key="2">
    <citation type="submission" date="2011-02" db="EMBL/GenBank/DDBJ databases">
        <authorList>
            <person name="MacLean D."/>
        </authorList>
    </citation>
    <scope>NUCLEOTIDE SEQUENCE</scope>
</reference>
<keyword evidence="1" id="KW-0175">Coiled coil</keyword>
<dbReference type="HOGENOM" id="CLU_1698731_0_0_1"/>
<gene>
    <name evidence="2" type="primary">AlNc14C6G855</name>
    <name evidence="2" type="ORF">ALNC14_009470</name>
</gene>
<reference evidence="2" key="1">
    <citation type="journal article" date="2011" name="PLoS Biol.">
        <title>Gene gain and loss during evolution of obligate parasitism in the white rust pathogen of Arabidopsis thaliana.</title>
        <authorList>
            <person name="Kemen E."/>
            <person name="Gardiner A."/>
            <person name="Schultz-Larsen T."/>
            <person name="Kemen A.C."/>
            <person name="Balmuth A.L."/>
            <person name="Robert-Seilaniantz A."/>
            <person name="Bailey K."/>
            <person name="Holub E."/>
            <person name="Studholme D.J."/>
            <person name="Maclean D."/>
            <person name="Jones J.D."/>
        </authorList>
    </citation>
    <scope>NUCLEOTIDE SEQUENCE</scope>
</reference>